<dbReference type="InterPro" id="IPR011006">
    <property type="entry name" value="CheY-like_superfamily"/>
</dbReference>
<dbReference type="GO" id="GO:0000160">
    <property type="term" value="P:phosphorelay signal transduction system"/>
    <property type="evidence" value="ECO:0007669"/>
    <property type="project" value="InterPro"/>
</dbReference>
<keyword evidence="4" id="KW-1185">Reference proteome</keyword>
<feature type="domain" description="Response regulatory" evidence="2">
    <location>
        <begin position="2"/>
        <end position="127"/>
    </location>
</feature>
<dbReference type="Pfam" id="PF00072">
    <property type="entry name" value="Response_reg"/>
    <property type="match status" value="1"/>
</dbReference>
<dbReference type="eggNOG" id="COG0745">
    <property type="taxonomic scope" value="Bacteria"/>
</dbReference>
<feature type="modified residue" description="4-aspartylphosphate" evidence="1">
    <location>
        <position position="60"/>
    </location>
</feature>
<dbReference type="Gene3D" id="3.40.50.2300">
    <property type="match status" value="1"/>
</dbReference>
<proteinExistence type="predicted"/>
<gene>
    <name evidence="3" type="ordered locus">AM1_3871</name>
</gene>
<dbReference type="AlphaFoldDB" id="B0C717"/>
<dbReference type="InterPro" id="IPR052893">
    <property type="entry name" value="TCS_response_regulator"/>
</dbReference>
<protein>
    <submittedName>
        <fullName evidence="3">Response regulator receiver, CheY-like protein</fullName>
    </submittedName>
</protein>
<name>B0C717_ACAM1</name>
<reference evidence="3 4" key="1">
    <citation type="journal article" date="2008" name="Proc. Natl. Acad. Sci. U.S.A.">
        <title>Niche adaptation and genome expansion in the chlorophyll d-producing cyanobacterium Acaryochloris marina.</title>
        <authorList>
            <person name="Swingley W.D."/>
            <person name="Chen M."/>
            <person name="Cheung P.C."/>
            <person name="Conrad A.L."/>
            <person name="Dejesa L.C."/>
            <person name="Hao J."/>
            <person name="Honchak B.M."/>
            <person name="Karbach L.E."/>
            <person name="Kurdoglu A."/>
            <person name="Lahiri S."/>
            <person name="Mastrian S.D."/>
            <person name="Miyashita H."/>
            <person name="Page L."/>
            <person name="Ramakrishna P."/>
            <person name="Satoh S."/>
            <person name="Sattley W.M."/>
            <person name="Shimada Y."/>
            <person name="Taylor H.L."/>
            <person name="Tomo T."/>
            <person name="Tsuchiya T."/>
            <person name="Wang Z.T."/>
            <person name="Raymond J."/>
            <person name="Mimuro M."/>
            <person name="Blankenship R.E."/>
            <person name="Touchman J.W."/>
        </authorList>
    </citation>
    <scope>NUCLEOTIDE SEQUENCE [LARGE SCALE GENOMIC DNA]</scope>
    <source>
        <strain evidence="4">MBIC 11017</strain>
    </source>
</reference>
<evidence type="ECO:0000259" key="2">
    <source>
        <dbReference type="PROSITE" id="PS50110"/>
    </source>
</evidence>
<dbReference type="PANTHER" id="PTHR44520:SF1">
    <property type="entry name" value="TWO-COMPONENT SYSTEM REGULATORY PROTEIN"/>
    <property type="match status" value="1"/>
</dbReference>
<evidence type="ECO:0000313" key="4">
    <source>
        <dbReference type="Proteomes" id="UP000000268"/>
    </source>
</evidence>
<sequence>MKLLLVEDDLADIELTQNGVQRSQAAIDLDWVVDGQSALSYLLREGEYQQKSLPSMILLDLNLPGIHGLQVLETIKQNDAFRMIPVIIFTTSDADRDIQKAYELGANCFIQKPASLSQYISTITSISTYWTKIAKLPIKS</sequence>
<dbReference type="PROSITE" id="PS50110">
    <property type="entry name" value="RESPONSE_REGULATORY"/>
    <property type="match status" value="1"/>
</dbReference>
<dbReference type="HOGENOM" id="CLU_000445_69_17_3"/>
<dbReference type="RefSeq" id="WP_012164222.1">
    <property type="nucleotide sequence ID" value="NC_009925.1"/>
</dbReference>
<evidence type="ECO:0000313" key="3">
    <source>
        <dbReference type="EMBL" id="ABW28856.1"/>
    </source>
</evidence>
<dbReference type="InterPro" id="IPR001789">
    <property type="entry name" value="Sig_transdc_resp-reg_receiver"/>
</dbReference>
<dbReference type="PANTHER" id="PTHR44520">
    <property type="entry name" value="RESPONSE REGULATOR RCP1-RELATED"/>
    <property type="match status" value="1"/>
</dbReference>
<dbReference type="EMBL" id="CP000828">
    <property type="protein sequence ID" value="ABW28856.1"/>
    <property type="molecule type" value="Genomic_DNA"/>
</dbReference>
<accession>B0C717</accession>
<dbReference type="SMART" id="SM00448">
    <property type="entry name" value="REC"/>
    <property type="match status" value="1"/>
</dbReference>
<dbReference type="OrthoDB" id="9793918at2"/>
<dbReference type="KEGG" id="amr:AM1_3871"/>
<keyword evidence="1" id="KW-0597">Phosphoprotein</keyword>
<dbReference type="STRING" id="329726.AM1_3871"/>
<dbReference type="SUPFAM" id="SSF52172">
    <property type="entry name" value="CheY-like"/>
    <property type="match status" value="1"/>
</dbReference>
<evidence type="ECO:0000256" key="1">
    <source>
        <dbReference type="PROSITE-ProRule" id="PRU00169"/>
    </source>
</evidence>
<dbReference type="CDD" id="cd17557">
    <property type="entry name" value="REC_Rcp-like"/>
    <property type="match status" value="1"/>
</dbReference>
<dbReference type="Proteomes" id="UP000000268">
    <property type="component" value="Chromosome"/>
</dbReference>
<organism evidence="3 4">
    <name type="scientific">Acaryochloris marina (strain MBIC 11017)</name>
    <dbReference type="NCBI Taxonomy" id="329726"/>
    <lineage>
        <taxon>Bacteria</taxon>
        <taxon>Bacillati</taxon>
        <taxon>Cyanobacteriota</taxon>
        <taxon>Cyanophyceae</taxon>
        <taxon>Acaryochloridales</taxon>
        <taxon>Acaryochloridaceae</taxon>
        <taxon>Acaryochloris</taxon>
    </lineage>
</organism>